<reference evidence="2" key="1">
    <citation type="submission" date="2016-02" db="EMBL/GenBank/DDBJ databases">
        <title>Genome sequence of Bacillus trypoxylicola KCTC 13244(T).</title>
        <authorList>
            <person name="Jeong H."/>
            <person name="Park S.-H."/>
            <person name="Choi S.-K."/>
        </authorList>
    </citation>
    <scope>NUCLEOTIDE SEQUENCE [LARGE SCALE GENOMIC DNA]</scope>
    <source>
        <strain evidence="2">KCTC 13244</strain>
    </source>
</reference>
<protein>
    <submittedName>
        <fullName evidence="2">Uncharacterized protein</fullName>
    </submittedName>
</protein>
<feature type="region of interest" description="Disordered" evidence="1">
    <location>
        <begin position="1"/>
        <end position="37"/>
    </location>
</feature>
<evidence type="ECO:0000313" key="3">
    <source>
        <dbReference type="Proteomes" id="UP000075806"/>
    </source>
</evidence>
<sequence length="60" mass="7103">MREKRKLYWTRNSSDTKKERKREPYPTENSSDSEKEVKGAVLLEKKQSFHSFLGNNSVIN</sequence>
<comment type="caution">
    <text evidence="2">The sequence shown here is derived from an EMBL/GenBank/DDBJ whole genome shotgun (WGS) entry which is preliminary data.</text>
</comment>
<proteinExistence type="predicted"/>
<gene>
    <name evidence="2" type="ORF">AZF04_10455</name>
</gene>
<dbReference type="AlphaFoldDB" id="A0A162D0L6"/>
<dbReference type="EMBL" id="LTAO01000036">
    <property type="protein sequence ID" value="KYG27608.1"/>
    <property type="molecule type" value="Genomic_DNA"/>
</dbReference>
<evidence type="ECO:0000313" key="2">
    <source>
        <dbReference type="EMBL" id="KYG27608.1"/>
    </source>
</evidence>
<keyword evidence="3" id="KW-1185">Reference proteome</keyword>
<name>A0A162D0L6_9BACI</name>
<accession>A0A162D0L6</accession>
<organism evidence="2 3">
    <name type="scientific">Alkalihalobacillus trypoxylicola</name>
    <dbReference type="NCBI Taxonomy" id="519424"/>
    <lineage>
        <taxon>Bacteria</taxon>
        <taxon>Bacillati</taxon>
        <taxon>Bacillota</taxon>
        <taxon>Bacilli</taxon>
        <taxon>Bacillales</taxon>
        <taxon>Bacillaceae</taxon>
        <taxon>Alkalihalobacillus</taxon>
    </lineage>
</organism>
<evidence type="ECO:0000256" key="1">
    <source>
        <dbReference type="SAM" id="MobiDB-lite"/>
    </source>
</evidence>
<dbReference type="Proteomes" id="UP000075806">
    <property type="component" value="Unassembled WGS sequence"/>
</dbReference>
<feature type="compositionally biased region" description="Basic and acidic residues" evidence="1">
    <location>
        <begin position="14"/>
        <end position="25"/>
    </location>
</feature>